<evidence type="ECO:0000259" key="3">
    <source>
        <dbReference type="SMART" id="SM00871"/>
    </source>
</evidence>
<proteinExistence type="predicted"/>
<dbReference type="SUPFAM" id="SSF55136">
    <property type="entry name" value="Probable bacterial effector-binding domain"/>
    <property type="match status" value="1"/>
</dbReference>
<evidence type="ECO:0000256" key="2">
    <source>
        <dbReference type="SAM" id="SignalP"/>
    </source>
</evidence>
<dbReference type="SMART" id="SM00871">
    <property type="entry name" value="AraC_E_bind"/>
    <property type="match status" value="1"/>
</dbReference>
<dbReference type="EMBL" id="JBAFUR010000003">
    <property type="protein sequence ID" value="MFG1253455.1"/>
    <property type="molecule type" value="Genomic_DNA"/>
</dbReference>
<dbReference type="Proteomes" id="UP001604043">
    <property type="component" value="Unassembled WGS sequence"/>
</dbReference>
<feature type="region of interest" description="Disordered" evidence="1">
    <location>
        <begin position="31"/>
        <end position="80"/>
    </location>
</feature>
<feature type="signal peptide" evidence="2">
    <location>
        <begin position="1"/>
        <end position="28"/>
    </location>
</feature>
<reference evidence="4 5" key="1">
    <citation type="submission" date="2024-02" db="EMBL/GenBank/DDBJ databases">
        <title>Expansion and revision of Xanthobacter and proposal of Roseixanthobacter gen. nov.</title>
        <authorList>
            <person name="Soltysiak M.P.M."/>
            <person name="Jalihal A."/>
            <person name="Ory A."/>
            <person name="Chrisophersen C."/>
            <person name="Lee A.D."/>
            <person name="Boulton J."/>
            <person name="Springer M."/>
        </authorList>
    </citation>
    <scope>NUCLEOTIDE SEQUENCE [LARGE SCALE GENOMIC DNA]</scope>
    <source>
        <strain evidence="4 5">CB5</strain>
    </source>
</reference>
<dbReference type="RefSeq" id="WP_394009549.1">
    <property type="nucleotide sequence ID" value="NZ_JBAFUR010000003.1"/>
</dbReference>
<organism evidence="4 5">
    <name type="scientific">Xanthobacter aminoxidans</name>
    <dbReference type="NCBI Taxonomy" id="186280"/>
    <lineage>
        <taxon>Bacteria</taxon>
        <taxon>Pseudomonadati</taxon>
        <taxon>Pseudomonadota</taxon>
        <taxon>Alphaproteobacteria</taxon>
        <taxon>Hyphomicrobiales</taxon>
        <taxon>Xanthobacteraceae</taxon>
        <taxon>Xanthobacter</taxon>
    </lineage>
</organism>
<dbReference type="Pfam" id="PF06445">
    <property type="entry name" value="GyrI-like"/>
    <property type="match status" value="1"/>
</dbReference>
<gene>
    <name evidence="4" type="ORF">V5F30_14695</name>
</gene>
<sequence>MTGVWGTRLGRAAVVFGLMMALVAPAVAQAPKDAPQKDAPQKDAPQKGQDTLTPPPVVDPKKVETTPVTPGAPAASTFAPDELTLSPVPVLTLSGSSSWEDAYDKLVEAVRKADTELKRLGLTRAGQVFVMYTTSDDRGFDYEVQVPFSGTTTQKPAEPMKLGGSFAGKVLRFVHTGSFGDMDNTYEQIANYLDEKNVEQNDLYIERYRTDLLTASPEALEIEILVPLP</sequence>
<dbReference type="InterPro" id="IPR011256">
    <property type="entry name" value="Reg_factor_effector_dom_sf"/>
</dbReference>
<evidence type="ECO:0000313" key="5">
    <source>
        <dbReference type="Proteomes" id="UP001604043"/>
    </source>
</evidence>
<keyword evidence="2" id="KW-0732">Signal</keyword>
<keyword evidence="5" id="KW-1185">Reference proteome</keyword>
<comment type="caution">
    <text evidence="4">The sequence shown here is derived from an EMBL/GenBank/DDBJ whole genome shotgun (WGS) entry which is preliminary data.</text>
</comment>
<feature type="compositionally biased region" description="Basic and acidic residues" evidence="1">
    <location>
        <begin position="34"/>
        <end position="45"/>
    </location>
</feature>
<evidence type="ECO:0000256" key="1">
    <source>
        <dbReference type="SAM" id="MobiDB-lite"/>
    </source>
</evidence>
<feature type="chain" id="PRO_5045498698" evidence="2">
    <location>
        <begin position="29"/>
        <end position="229"/>
    </location>
</feature>
<accession>A0ABW6ZKL5</accession>
<dbReference type="Gene3D" id="3.20.80.10">
    <property type="entry name" value="Regulatory factor, effector binding domain"/>
    <property type="match status" value="1"/>
</dbReference>
<dbReference type="InterPro" id="IPR010499">
    <property type="entry name" value="AraC_E-bd"/>
</dbReference>
<feature type="domain" description="AraC effector-binding" evidence="3">
    <location>
        <begin position="78"/>
        <end position="229"/>
    </location>
</feature>
<protein>
    <submittedName>
        <fullName evidence="4">GyrI-like domain-containing protein</fullName>
    </submittedName>
</protein>
<evidence type="ECO:0000313" key="4">
    <source>
        <dbReference type="EMBL" id="MFG1253455.1"/>
    </source>
</evidence>
<dbReference type="InterPro" id="IPR029442">
    <property type="entry name" value="GyrI-like"/>
</dbReference>
<name>A0ABW6ZKL5_9HYPH</name>